<dbReference type="PROSITE" id="PS00175">
    <property type="entry name" value="PG_MUTASE"/>
    <property type="match status" value="1"/>
</dbReference>
<dbReference type="SUPFAM" id="SSF53254">
    <property type="entry name" value="Phosphoglycerate mutase-like"/>
    <property type="match status" value="1"/>
</dbReference>
<proteinExistence type="predicted"/>
<dbReference type="PANTHER" id="PTHR46517">
    <property type="entry name" value="FRUCTOSE-2,6-BISPHOSPHATASE TIGAR"/>
    <property type="match status" value="1"/>
</dbReference>
<name>A0A3M9MT60_9BACT</name>
<dbReference type="CDD" id="cd07067">
    <property type="entry name" value="HP_PGM_like"/>
    <property type="match status" value="1"/>
</dbReference>
<dbReference type="OrthoDB" id="9782128at2"/>
<dbReference type="PANTHER" id="PTHR46517:SF1">
    <property type="entry name" value="FRUCTOSE-2,6-BISPHOSPHATASE TIGAR"/>
    <property type="match status" value="1"/>
</dbReference>
<reference evidence="4 5" key="1">
    <citation type="submission" date="2018-11" db="EMBL/GenBank/DDBJ databases">
        <title>Rufibacter latericius sp. nov., isolated from water in Baiyang Lake.</title>
        <authorList>
            <person name="Yang Y."/>
        </authorList>
    </citation>
    <scope>NUCLEOTIDE SEQUENCE [LARGE SCALE GENOMIC DNA]</scope>
    <source>
        <strain evidence="4 5">MCC P1</strain>
    </source>
</reference>
<dbReference type="RefSeq" id="WP_123134549.1">
    <property type="nucleotide sequence ID" value="NZ_RJJE01000017.1"/>
</dbReference>
<evidence type="ECO:0000256" key="1">
    <source>
        <dbReference type="ARBA" id="ARBA00022801"/>
    </source>
</evidence>
<dbReference type="AlphaFoldDB" id="A0A3M9MT60"/>
<organism evidence="4 5">
    <name type="scientific">Rufibacter immobilis</name>
    <dbReference type="NCBI Taxonomy" id="1348778"/>
    <lineage>
        <taxon>Bacteria</taxon>
        <taxon>Pseudomonadati</taxon>
        <taxon>Bacteroidota</taxon>
        <taxon>Cytophagia</taxon>
        <taxon>Cytophagales</taxon>
        <taxon>Hymenobacteraceae</taxon>
        <taxon>Rufibacter</taxon>
    </lineage>
</organism>
<comment type="caution">
    <text evidence="4">The sequence shown here is derived from an EMBL/GenBank/DDBJ whole genome shotgun (WGS) entry which is preliminary data.</text>
</comment>
<dbReference type="InterPro" id="IPR001345">
    <property type="entry name" value="PG/BPGM_mutase_AS"/>
</dbReference>
<accession>A0A3M9MT60</accession>
<keyword evidence="5" id="KW-1185">Reference proteome</keyword>
<dbReference type="Proteomes" id="UP000271010">
    <property type="component" value="Unassembled WGS sequence"/>
</dbReference>
<feature type="active site" description="Proton donor/acceptor" evidence="2">
    <location>
        <position position="84"/>
    </location>
</feature>
<evidence type="ECO:0000313" key="5">
    <source>
        <dbReference type="Proteomes" id="UP000271010"/>
    </source>
</evidence>
<feature type="binding site" evidence="3">
    <location>
        <begin position="10"/>
        <end position="17"/>
    </location>
    <ligand>
        <name>substrate</name>
    </ligand>
</feature>
<dbReference type="InterPro" id="IPR013078">
    <property type="entry name" value="His_Pase_superF_clade-1"/>
</dbReference>
<dbReference type="EMBL" id="RJJE01000017">
    <property type="protein sequence ID" value="RNI28083.1"/>
    <property type="molecule type" value="Genomic_DNA"/>
</dbReference>
<evidence type="ECO:0000313" key="4">
    <source>
        <dbReference type="EMBL" id="RNI28083.1"/>
    </source>
</evidence>
<dbReference type="GO" id="GO:0045820">
    <property type="term" value="P:negative regulation of glycolytic process"/>
    <property type="evidence" value="ECO:0007669"/>
    <property type="project" value="TreeGrafter"/>
</dbReference>
<dbReference type="InterPro" id="IPR051695">
    <property type="entry name" value="Phosphoglycerate_Mutase"/>
</dbReference>
<evidence type="ECO:0000256" key="2">
    <source>
        <dbReference type="PIRSR" id="PIRSR613078-1"/>
    </source>
</evidence>
<gene>
    <name evidence="4" type="ORF">EFA69_18575</name>
</gene>
<feature type="active site" description="Tele-phosphohistidine intermediate" evidence="2">
    <location>
        <position position="11"/>
    </location>
</feature>
<dbReference type="GO" id="GO:0043456">
    <property type="term" value="P:regulation of pentose-phosphate shunt"/>
    <property type="evidence" value="ECO:0007669"/>
    <property type="project" value="TreeGrafter"/>
</dbReference>
<dbReference type="Gene3D" id="3.40.50.1240">
    <property type="entry name" value="Phosphoglycerate mutase-like"/>
    <property type="match status" value="1"/>
</dbReference>
<keyword evidence="1" id="KW-0378">Hydrolase</keyword>
<dbReference type="GO" id="GO:0005829">
    <property type="term" value="C:cytosol"/>
    <property type="evidence" value="ECO:0007669"/>
    <property type="project" value="TreeGrafter"/>
</dbReference>
<protein>
    <submittedName>
        <fullName evidence="4">Histidine phosphatase family protein</fullName>
    </submittedName>
</protein>
<dbReference type="PIRSF" id="PIRSF000709">
    <property type="entry name" value="6PFK_2-Ptase"/>
    <property type="match status" value="1"/>
</dbReference>
<evidence type="ECO:0000256" key="3">
    <source>
        <dbReference type="PIRSR" id="PIRSR613078-2"/>
    </source>
</evidence>
<sequence length="205" mass="23863">MSLKKIYLIRHGQTELNLQGIVQGSGVDSSLNETGFWQAQKFFQAYKDVPFDRIYTSVLQRSVQSVQEFIDLGIPHERHAGLNEICWGHREGTRITPEEDAYYFDMLQRWQNGETSVPIEGGESPQDVADRQKPVIDLILSRPEEKTILVCMHGRAMRVLLAQLLRYPLHQMDRFLHQNLCLYQLHYTGSMFWVERFADVSHLAR</sequence>
<feature type="binding site" evidence="3">
    <location>
        <position position="61"/>
    </location>
    <ligand>
        <name>substrate</name>
    </ligand>
</feature>
<dbReference type="Pfam" id="PF00300">
    <property type="entry name" value="His_Phos_1"/>
    <property type="match status" value="1"/>
</dbReference>
<dbReference type="SMART" id="SM00855">
    <property type="entry name" value="PGAM"/>
    <property type="match status" value="1"/>
</dbReference>
<dbReference type="GO" id="GO:0004331">
    <property type="term" value="F:fructose-2,6-bisphosphate 2-phosphatase activity"/>
    <property type="evidence" value="ECO:0007669"/>
    <property type="project" value="TreeGrafter"/>
</dbReference>
<dbReference type="InterPro" id="IPR029033">
    <property type="entry name" value="His_PPase_superfam"/>
</dbReference>